<keyword evidence="4" id="KW-1185">Reference proteome</keyword>
<reference evidence="3" key="1">
    <citation type="submission" date="2021-06" db="EMBL/GenBank/DDBJ databases">
        <title>Comparative genomics, transcriptomics and evolutionary studies reveal genomic signatures of adaptation to plant cell wall in hemibiotrophic fungi.</title>
        <authorList>
            <consortium name="DOE Joint Genome Institute"/>
            <person name="Baroncelli R."/>
            <person name="Diaz J.F."/>
            <person name="Benocci T."/>
            <person name="Peng M."/>
            <person name="Battaglia E."/>
            <person name="Haridas S."/>
            <person name="Andreopoulos W."/>
            <person name="Labutti K."/>
            <person name="Pangilinan J."/>
            <person name="Floch G.L."/>
            <person name="Makela M.R."/>
            <person name="Henrissat B."/>
            <person name="Grigoriev I.V."/>
            <person name="Crouch J.A."/>
            <person name="De Vries R.P."/>
            <person name="Sukno S.A."/>
            <person name="Thon M.R."/>
        </authorList>
    </citation>
    <scope>NUCLEOTIDE SEQUENCE</scope>
    <source>
        <strain evidence="3">CBS 193.32</strain>
    </source>
</reference>
<dbReference type="EMBL" id="JAHMHR010000016">
    <property type="protein sequence ID" value="KAK1676704.1"/>
    <property type="molecule type" value="Genomic_DNA"/>
</dbReference>
<feature type="region of interest" description="Disordered" evidence="1">
    <location>
        <begin position="24"/>
        <end position="48"/>
    </location>
</feature>
<keyword evidence="2" id="KW-0732">Signal</keyword>
<dbReference type="AlphaFoldDB" id="A0AAJ0EZ14"/>
<evidence type="ECO:0000313" key="3">
    <source>
        <dbReference type="EMBL" id="KAK1676704.1"/>
    </source>
</evidence>
<evidence type="ECO:0008006" key="5">
    <source>
        <dbReference type="Google" id="ProtNLM"/>
    </source>
</evidence>
<evidence type="ECO:0000256" key="1">
    <source>
        <dbReference type="SAM" id="MobiDB-lite"/>
    </source>
</evidence>
<name>A0AAJ0EZ14_9PEZI</name>
<feature type="chain" id="PRO_5042514068" description="Secreted protein" evidence="2">
    <location>
        <begin position="20"/>
        <end position="175"/>
    </location>
</feature>
<proteinExistence type="predicted"/>
<evidence type="ECO:0000313" key="4">
    <source>
        <dbReference type="Proteomes" id="UP001224890"/>
    </source>
</evidence>
<dbReference type="GeneID" id="85465873"/>
<sequence>MPADFFSSFLFFLFPRAGTLRNKATSRRHGLRGGIQRGPEPDGAQTTHGKQMWLVRNGTAVGGGGGFQLPLGRLAKQPRAGKVDVACGRSRESYLGGLWMPSSQVCASPCFIRGLGVRLFKWPSWLCSLVQWKRETCYVVVVLVRRWRDESRRSKIAPMILRYFGSRERDEPQDL</sequence>
<evidence type="ECO:0000256" key="2">
    <source>
        <dbReference type="SAM" id="SignalP"/>
    </source>
</evidence>
<feature type="signal peptide" evidence="2">
    <location>
        <begin position="1"/>
        <end position="19"/>
    </location>
</feature>
<accession>A0AAJ0EZ14</accession>
<organism evidence="3 4">
    <name type="scientific">Colletotrichum godetiae</name>
    <dbReference type="NCBI Taxonomy" id="1209918"/>
    <lineage>
        <taxon>Eukaryota</taxon>
        <taxon>Fungi</taxon>
        <taxon>Dikarya</taxon>
        <taxon>Ascomycota</taxon>
        <taxon>Pezizomycotina</taxon>
        <taxon>Sordariomycetes</taxon>
        <taxon>Hypocreomycetidae</taxon>
        <taxon>Glomerellales</taxon>
        <taxon>Glomerellaceae</taxon>
        <taxon>Colletotrichum</taxon>
        <taxon>Colletotrichum acutatum species complex</taxon>
    </lineage>
</organism>
<comment type="caution">
    <text evidence="3">The sequence shown here is derived from an EMBL/GenBank/DDBJ whole genome shotgun (WGS) entry which is preliminary data.</text>
</comment>
<protein>
    <recommendedName>
        <fullName evidence="5">Secreted protein</fullName>
    </recommendedName>
</protein>
<dbReference type="RefSeq" id="XP_060430707.1">
    <property type="nucleotide sequence ID" value="XM_060581347.1"/>
</dbReference>
<gene>
    <name evidence="3" type="ORF">BDP55DRAFT_98359</name>
</gene>
<dbReference type="Proteomes" id="UP001224890">
    <property type="component" value="Unassembled WGS sequence"/>
</dbReference>